<proteinExistence type="predicted"/>
<accession>A0A915EAE0</accession>
<evidence type="ECO:0000313" key="1">
    <source>
        <dbReference type="Proteomes" id="UP000887574"/>
    </source>
</evidence>
<dbReference type="AlphaFoldDB" id="A0A915EAE0"/>
<dbReference type="Proteomes" id="UP000887574">
    <property type="component" value="Unplaced"/>
</dbReference>
<reference evidence="2" key="1">
    <citation type="submission" date="2022-11" db="UniProtKB">
        <authorList>
            <consortium name="WormBaseParasite"/>
        </authorList>
    </citation>
    <scope>IDENTIFICATION</scope>
</reference>
<keyword evidence="1" id="KW-1185">Reference proteome</keyword>
<evidence type="ECO:0000313" key="2">
    <source>
        <dbReference type="WBParaSite" id="jg3769"/>
    </source>
</evidence>
<name>A0A915EAE0_9BILA</name>
<organism evidence="1 2">
    <name type="scientific">Ditylenchus dipsaci</name>
    <dbReference type="NCBI Taxonomy" id="166011"/>
    <lineage>
        <taxon>Eukaryota</taxon>
        <taxon>Metazoa</taxon>
        <taxon>Ecdysozoa</taxon>
        <taxon>Nematoda</taxon>
        <taxon>Chromadorea</taxon>
        <taxon>Rhabditida</taxon>
        <taxon>Tylenchina</taxon>
        <taxon>Tylenchomorpha</taxon>
        <taxon>Sphaerularioidea</taxon>
        <taxon>Anguinidae</taxon>
        <taxon>Anguininae</taxon>
        <taxon>Ditylenchus</taxon>
    </lineage>
</organism>
<sequence length="173" mass="20172">MNVWVCKTTKYVQQNFADPVILSHSDALDDVYYKERKKNEKQSQLTDFFHYVLRPAEQDDENGYVSDKSLELDWNDELNAPNPEFHAFDLNLSHPDPEEGGQLLGGPHRERHGVADEQLLRNCWFDLHQPRSSHNMSTNLPEILELARLYLRSLLPIEEFCDEGQGVYRHSFA</sequence>
<dbReference type="WBParaSite" id="jg3769">
    <property type="protein sequence ID" value="jg3769"/>
    <property type="gene ID" value="jg3769"/>
</dbReference>
<protein>
    <submittedName>
        <fullName evidence="2">Uncharacterized protein</fullName>
    </submittedName>
</protein>